<dbReference type="OrthoDB" id="408373at2759"/>
<sequence>MVIITTSTTNPHTPTIVFVSVAWHQLSCYDSFTTTLQRFRHEVPVPRTPSMNGARPPNADLKEDILVLFHSYCDQVDTNGLSNGIGITAPSGAGLPGGIVQSVYIAEFALNGRNLHLQDPKGVAVGPFGRSDEAIEAHIASFQHWKGNGFDDKLYHDFTMTYDYQKELVEEMRDAGCLVRTCEFETGHCLMFTMCDEVGKINHELAIGH</sequence>
<reference evidence="1" key="1">
    <citation type="submission" date="2016-12" db="EMBL/GenBank/DDBJ databases">
        <title>The genomes of Aspergillus section Nigri reveals drivers in fungal speciation.</title>
        <authorList>
            <consortium name="DOE Joint Genome Institute"/>
            <person name="Vesth T.C."/>
            <person name="Nybo J."/>
            <person name="Theobald S."/>
            <person name="Brandl J."/>
            <person name="Frisvad J.C."/>
            <person name="Nielsen K.F."/>
            <person name="Lyhne E.K."/>
            <person name="Kogle M.E."/>
            <person name="Kuo A."/>
            <person name="Riley R."/>
            <person name="Clum A."/>
            <person name="Nolan M."/>
            <person name="Lipzen A."/>
            <person name="Salamov A."/>
            <person name="Henrissat B."/>
            <person name="Wiebenga A."/>
            <person name="De Vries R.P."/>
            <person name="Grigoriev I.V."/>
            <person name="Mortensen U.H."/>
            <person name="Andersen M.R."/>
            <person name="Baker S.E."/>
        </authorList>
    </citation>
    <scope>NUCLEOTIDE SEQUENCE [LARGE SCALE GENOMIC DNA]</scope>
    <source>
        <strain evidence="1">CBS 113365</strain>
    </source>
</reference>
<accession>A0A319BHT0</accession>
<dbReference type="PANTHER" id="PTHR37017">
    <property type="entry name" value="AB HYDROLASE-1 DOMAIN-CONTAINING PROTEIN-RELATED"/>
    <property type="match status" value="1"/>
</dbReference>
<proteinExistence type="predicted"/>
<dbReference type="AlphaFoldDB" id="A0A319BHT0"/>
<keyword evidence="2" id="KW-1185">Reference proteome</keyword>
<dbReference type="GeneID" id="37213346"/>
<dbReference type="RefSeq" id="XP_025564244.1">
    <property type="nucleotide sequence ID" value="XM_025708754.1"/>
</dbReference>
<evidence type="ECO:0000313" key="1">
    <source>
        <dbReference type="EMBL" id="PYH70450.1"/>
    </source>
</evidence>
<evidence type="ECO:0000313" key="2">
    <source>
        <dbReference type="Proteomes" id="UP000248405"/>
    </source>
</evidence>
<dbReference type="InterPro" id="IPR052897">
    <property type="entry name" value="Sec-Metab_Biosynth_Hydrolase"/>
</dbReference>
<dbReference type="Proteomes" id="UP000248405">
    <property type="component" value="Unassembled WGS sequence"/>
</dbReference>
<dbReference type="EMBL" id="KZ821621">
    <property type="protein sequence ID" value="PYH70450.1"/>
    <property type="molecule type" value="Genomic_DNA"/>
</dbReference>
<dbReference type="PANTHER" id="PTHR37017:SF10">
    <property type="entry name" value="AB HYDROLASE-1 DOMAIN-CONTAINING PROTEIN"/>
    <property type="match status" value="1"/>
</dbReference>
<organism evidence="1 2">
    <name type="scientific">Aspergillus vadensis (strain CBS 113365 / IMI 142717 / IBT 24658)</name>
    <dbReference type="NCBI Taxonomy" id="1448311"/>
    <lineage>
        <taxon>Eukaryota</taxon>
        <taxon>Fungi</taxon>
        <taxon>Dikarya</taxon>
        <taxon>Ascomycota</taxon>
        <taxon>Pezizomycotina</taxon>
        <taxon>Eurotiomycetes</taxon>
        <taxon>Eurotiomycetidae</taxon>
        <taxon>Eurotiales</taxon>
        <taxon>Aspergillaceae</taxon>
        <taxon>Aspergillus</taxon>
        <taxon>Aspergillus subgen. Circumdati</taxon>
    </lineage>
</organism>
<protein>
    <submittedName>
        <fullName evidence="1">Uncharacterized protein</fullName>
    </submittedName>
</protein>
<gene>
    <name evidence="1" type="ORF">BO88DRAFT_424672</name>
</gene>
<name>A0A319BHT0_ASPVC</name>